<name>A0ABX8AXL9_9BACT</name>
<dbReference type="Pfam" id="PF02043">
    <property type="entry name" value="Bac_chlorC"/>
    <property type="match status" value="1"/>
</dbReference>
<evidence type="ECO:0000313" key="2">
    <source>
        <dbReference type="EMBL" id="QUV93433.1"/>
    </source>
</evidence>
<organism evidence="2 3">
    <name type="scientific">Chloracidobacterium sp. N</name>
    <dbReference type="NCBI Taxonomy" id="2821540"/>
    <lineage>
        <taxon>Bacteria</taxon>
        <taxon>Pseudomonadati</taxon>
        <taxon>Acidobacteriota</taxon>
        <taxon>Terriglobia</taxon>
        <taxon>Terriglobales</taxon>
        <taxon>Acidobacteriaceae</taxon>
        <taxon>Chloracidobacterium</taxon>
        <taxon>Chloracidobacterium aggregatum</taxon>
    </lineage>
</organism>
<gene>
    <name evidence="2" type="ORF">J8C05_08640</name>
</gene>
<accession>A0ABX8AXL9</accession>
<dbReference type="EMBL" id="CP072642">
    <property type="protein sequence ID" value="QUV93433.1"/>
    <property type="molecule type" value="Genomic_DNA"/>
</dbReference>
<keyword evidence="3" id="KW-1185">Reference proteome</keyword>
<protein>
    <submittedName>
        <fullName evidence="2">Uncharacterized protein</fullName>
    </submittedName>
</protein>
<dbReference type="InterPro" id="IPR001470">
    <property type="entry name" value="Bchl_c-bd"/>
</dbReference>
<proteinExistence type="predicted"/>
<evidence type="ECO:0000256" key="1">
    <source>
        <dbReference type="SAM" id="MobiDB-lite"/>
    </source>
</evidence>
<reference evidence="2 3" key="1">
    <citation type="submission" date="2021-03" db="EMBL/GenBank/DDBJ databases">
        <title>Genomic and phenotypic characterization of Chloracidobacterium isolates provides evidence for multiple species.</title>
        <authorList>
            <person name="Saini M.K."/>
            <person name="Costas A.M.G."/>
            <person name="Tank M."/>
            <person name="Bryant D.A."/>
        </authorList>
    </citation>
    <scope>NUCLEOTIDE SEQUENCE [LARGE SCALE GENOMIC DNA]</scope>
    <source>
        <strain evidence="2 3">N</strain>
    </source>
</reference>
<feature type="region of interest" description="Disordered" evidence="1">
    <location>
        <begin position="53"/>
        <end position="75"/>
    </location>
</feature>
<feature type="compositionally biased region" description="Polar residues" evidence="1">
    <location>
        <begin position="64"/>
        <end position="75"/>
    </location>
</feature>
<evidence type="ECO:0000313" key="3">
    <source>
        <dbReference type="Proteomes" id="UP000677668"/>
    </source>
</evidence>
<sequence length="75" mass="8155">MGQFKKVVDSIVEIGEINLEGHINLVGDIYRAIAYNFDRIQGRMFDNLYDGGGARRSMGASPAGKTTASRFTAEG</sequence>
<dbReference type="Proteomes" id="UP000677668">
    <property type="component" value="Chromosome 1"/>
</dbReference>
<dbReference type="RefSeq" id="WP_014100248.1">
    <property type="nucleotide sequence ID" value="NZ_CP072642.1"/>
</dbReference>